<protein>
    <recommendedName>
        <fullName evidence="1">Centrosomal protein CEP104 Zn finger domain-containing protein</fullName>
    </recommendedName>
</protein>
<evidence type="ECO:0000313" key="3">
    <source>
        <dbReference type="Proteomes" id="UP000677054"/>
    </source>
</evidence>
<dbReference type="InterPro" id="IPR048738">
    <property type="entry name" value="CEP104_Znf"/>
</dbReference>
<dbReference type="InterPro" id="IPR013083">
    <property type="entry name" value="Znf_RING/FYVE/PHD"/>
</dbReference>
<dbReference type="GO" id="GO:0005739">
    <property type="term" value="C:mitochondrion"/>
    <property type="evidence" value="ECO:0007669"/>
    <property type="project" value="TreeGrafter"/>
</dbReference>
<feature type="domain" description="Centrosomal protein CEP104 Zn finger" evidence="1">
    <location>
        <begin position="69"/>
        <end position="168"/>
    </location>
</feature>
<accession>A0A7R9FQ03</accession>
<proteinExistence type="predicted"/>
<name>A0A7R9FQ03_9CRUS</name>
<dbReference type="Pfam" id="PF21039">
    <property type="entry name" value="CEP104_ZnF"/>
    <property type="match status" value="1"/>
</dbReference>
<dbReference type="Gene3D" id="3.30.40.10">
    <property type="entry name" value="Zinc/RING finger domain, C3HC4 (zinc finger)"/>
    <property type="match status" value="2"/>
</dbReference>
<dbReference type="AlphaFoldDB" id="A0A7R9FQ03"/>
<dbReference type="Proteomes" id="UP000677054">
    <property type="component" value="Unassembled WGS sequence"/>
</dbReference>
<dbReference type="PANTHER" id="PTHR16295">
    <property type="entry name" value="TRAF-TYPE ZINC FINGER PROTEIN-RELATED"/>
    <property type="match status" value="1"/>
</dbReference>
<dbReference type="EMBL" id="LR902563">
    <property type="protein sequence ID" value="CAD7250736.1"/>
    <property type="molecule type" value="Genomic_DNA"/>
</dbReference>
<evidence type="ECO:0000259" key="1">
    <source>
        <dbReference type="Pfam" id="PF21039"/>
    </source>
</evidence>
<dbReference type="PANTHER" id="PTHR16295:SF10">
    <property type="entry name" value="EXPRESSED PROTEIN"/>
    <property type="match status" value="1"/>
</dbReference>
<reference evidence="2" key="1">
    <citation type="submission" date="2020-11" db="EMBL/GenBank/DDBJ databases">
        <authorList>
            <person name="Tran Van P."/>
        </authorList>
    </citation>
    <scope>NUCLEOTIDE SEQUENCE</scope>
</reference>
<dbReference type="InterPro" id="IPR051986">
    <property type="entry name" value="Innate_Immune_Apopt_Reg"/>
</dbReference>
<keyword evidence="3" id="KW-1185">Reference proteome</keyword>
<dbReference type="EMBL" id="CAJPEV010003046">
    <property type="protein sequence ID" value="CAG0898750.1"/>
    <property type="molecule type" value="Genomic_DNA"/>
</dbReference>
<evidence type="ECO:0000313" key="2">
    <source>
        <dbReference type="EMBL" id="CAD7250736.1"/>
    </source>
</evidence>
<dbReference type="Pfam" id="PF23580">
    <property type="entry name" value="Znf_XAF1_N"/>
    <property type="match status" value="1"/>
</dbReference>
<sequence length="301" mass="34104">MEAHDAIHADAVEDGDKICSHCTRPIPSRSLVLHELHCRRSLAKCSLCGDVIPVSQMEQHLSEDHALVQCPYCHNEFQKITLEKHQEECPEQPCSCEYCDLIVPLSGLNDHWSACGSRTDACPDCGKYIQFQDWKFHIESGHASVAPTGMEEVLGVACQYCGEKVPVENLDIHEWNGLDVMHKEDPGGSSEHGMSSYLGCRFCKKKYPNDFMEVHEDLPLGLFQHLRLGPFQDLLLDLLQDHLRDFLQDVLPEVAQKPRVTSFSAKVVRSRFWSRCSSYIRGIAPSDQTVMVFLFLASRQF</sequence>
<dbReference type="OrthoDB" id="6437153at2759"/>
<gene>
    <name evidence="2" type="ORF">DSTB1V02_LOCUS10505</name>
</gene>
<organism evidence="2">
    <name type="scientific">Darwinula stevensoni</name>
    <dbReference type="NCBI Taxonomy" id="69355"/>
    <lineage>
        <taxon>Eukaryota</taxon>
        <taxon>Metazoa</taxon>
        <taxon>Ecdysozoa</taxon>
        <taxon>Arthropoda</taxon>
        <taxon>Crustacea</taxon>
        <taxon>Oligostraca</taxon>
        <taxon>Ostracoda</taxon>
        <taxon>Podocopa</taxon>
        <taxon>Podocopida</taxon>
        <taxon>Darwinulocopina</taxon>
        <taxon>Darwinuloidea</taxon>
        <taxon>Darwinulidae</taxon>
        <taxon>Darwinula</taxon>
    </lineage>
</organism>